<evidence type="ECO:0000313" key="5">
    <source>
        <dbReference type="Proteomes" id="UP000009011"/>
    </source>
</evidence>
<keyword evidence="5" id="KW-1185">Reference proteome</keyword>
<dbReference type="HOGENOM" id="CLU_011540_0_1_10"/>
<protein>
    <submittedName>
        <fullName evidence="4">Peptidase U32</fullName>
    </submittedName>
</protein>
<dbReference type="OrthoDB" id="9807498at2"/>
<dbReference type="MEROPS" id="U32.001"/>
<reference evidence="4 5" key="1">
    <citation type="journal article" date="2013" name="PLoS ONE">
        <title>Genomic analysis of Melioribacter roseus, facultatively anaerobic organotrophic bacterium representing a novel deep lineage within Bacteriodetes/Chlorobi group.</title>
        <authorList>
            <person name="Kadnikov V.V."/>
            <person name="Mardanov A.V."/>
            <person name="Podosokorskaya O.A."/>
            <person name="Gavrilov S.N."/>
            <person name="Kublanov I.V."/>
            <person name="Beletsky A.V."/>
            <person name="Bonch-Osmolovskaya E.A."/>
            <person name="Ravin N.V."/>
        </authorList>
    </citation>
    <scope>NUCLEOTIDE SEQUENCE [LARGE SCALE GENOMIC DNA]</scope>
    <source>
        <strain evidence="5">JCM 17771 / P3M-2</strain>
    </source>
</reference>
<comment type="similarity">
    <text evidence="3">Belongs to the peptidase U32 family.</text>
</comment>
<dbReference type="PANTHER" id="PTHR30217">
    <property type="entry name" value="PEPTIDASE U32 FAMILY"/>
    <property type="match status" value="1"/>
</dbReference>
<dbReference type="EMBL" id="CP003557">
    <property type="protein sequence ID" value="AFN74468.1"/>
    <property type="molecule type" value="Genomic_DNA"/>
</dbReference>
<dbReference type="Pfam" id="PF01136">
    <property type="entry name" value="Peptidase_U32"/>
    <property type="match status" value="1"/>
</dbReference>
<dbReference type="eggNOG" id="COG0826">
    <property type="taxonomic scope" value="Bacteria"/>
</dbReference>
<keyword evidence="2" id="KW-0378">Hydrolase</keyword>
<accession>I6ZZR7</accession>
<dbReference type="STRING" id="1191523.MROS_1231"/>
<organism evidence="4 5">
    <name type="scientific">Melioribacter roseus (strain DSM 23840 / JCM 17771 / VKM B-2668 / P3M-2)</name>
    <dbReference type="NCBI Taxonomy" id="1191523"/>
    <lineage>
        <taxon>Bacteria</taxon>
        <taxon>Pseudomonadati</taxon>
        <taxon>Ignavibacteriota</taxon>
        <taxon>Ignavibacteria</taxon>
        <taxon>Ignavibacteriales</taxon>
        <taxon>Melioribacteraceae</taxon>
        <taxon>Melioribacter</taxon>
    </lineage>
</organism>
<dbReference type="InterPro" id="IPR036206">
    <property type="entry name" value="ThiamineP_synth_sf"/>
</dbReference>
<keyword evidence="1" id="KW-0645">Protease</keyword>
<dbReference type="KEGG" id="mro:MROS_1231"/>
<dbReference type="RefSeq" id="WP_014855903.1">
    <property type="nucleotide sequence ID" value="NC_018178.1"/>
</dbReference>
<evidence type="ECO:0000256" key="2">
    <source>
        <dbReference type="ARBA" id="ARBA00022801"/>
    </source>
</evidence>
<dbReference type="GO" id="GO:0006508">
    <property type="term" value="P:proteolysis"/>
    <property type="evidence" value="ECO:0007669"/>
    <property type="project" value="UniProtKB-KW"/>
</dbReference>
<evidence type="ECO:0000256" key="3">
    <source>
        <dbReference type="ARBA" id="ARBA00038374"/>
    </source>
</evidence>
<dbReference type="AlphaFoldDB" id="I6ZZR7"/>
<dbReference type="GO" id="GO:0008233">
    <property type="term" value="F:peptidase activity"/>
    <property type="evidence" value="ECO:0007669"/>
    <property type="project" value="UniProtKB-KW"/>
</dbReference>
<evidence type="ECO:0000313" key="4">
    <source>
        <dbReference type="EMBL" id="AFN74468.1"/>
    </source>
</evidence>
<name>I6ZZR7_MELRP</name>
<evidence type="ECO:0000256" key="1">
    <source>
        <dbReference type="ARBA" id="ARBA00022670"/>
    </source>
</evidence>
<dbReference type="Proteomes" id="UP000009011">
    <property type="component" value="Chromosome"/>
</dbReference>
<dbReference type="SUPFAM" id="SSF51391">
    <property type="entry name" value="Thiamin phosphate synthase"/>
    <property type="match status" value="1"/>
</dbReference>
<proteinExistence type="inferred from homology"/>
<dbReference type="InterPro" id="IPR051454">
    <property type="entry name" value="RNA/ubiquinone_mod_enzymes"/>
</dbReference>
<dbReference type="InterPro" id="IPR001539">
    <property type="entry name" value="Peptidase_U32"/>
</dbReference>
<dbReference type="PROSITE" id="PS01276">
    <property type="entry name" value="PEPTIDASE_U32"/>
    <property type="match status" value="1"/>
</dbReference>
<sequence length="403" mass="45551">MKDRKPELLAPAGNWSMLNAAIKAGADAVYLGVESLNMRALAKNFELNELPEIVKHCKDNGVDVHLTLNTIVYENELEELEEIIIKAKAAGVDLVIGWDFSVIRLCKKHGVPFCISTQASISNSVSAEFFWQLGAKRIVLARECSLDQIKEIKNKVDIEIETFVHGAMCIAVSGRCFMSHEVFNKSANRGECLQPCRREYEIKDSDEKFSMILGENYVLSPKDLCTIDFIELLIEAGIDSFKIEGRKRSPEYIHKVVSAYRKAIDLYYENKLNDEIKSELKNKLTEVYNRGFSAGFYLGAPGEIDYAEAYGSLATTRKRFIGRVINYYKKNKVAHIVIDADQLETGDELYIIGNTTGVVELKVNSMLKDDEPKNKAVKGEDVTIYCEEKVRENDKVYKIIKVN</sequence>
<dbReference type="PANTHER" id="PTHR30217:SF6">
    <property type="entry name" value="TRNA HYDROXYLATION PROTEIN P"/>
    <property type="match status" value="1"/>
</dbReference>
<gene>
    <name evidence="4" type="ordered locus">MROS_1231</name>
</gene>